<dbReference type="PANTHER" id="PTHR10233:SF14">
    <property type="entry name" value="TRANSLATION INITIATION FACTOR EIF-2B SUBUNIT DELTA"/>
    <property type="match status" value="1"/>
</dbReference>
<name>A0ABC8K961_ERUVS</name>
<dbReference type="Proteomes" id="UP001642260">
    <property type="component" value="Unassembled WGS sequence"/>
</dbReference>
<dbReference type="Pfam" id="PF01008">
    <property type="entry name" value="IF-2B"/>
    <property type="match status" value="1"/>
</dbReference>
<evidence type="ECO:0000256" key="6">
    <source>
        <dbReference type="ARBA" id="ARBA00044147"/>
    </source>
</evidence>
<keyword evidence="4" id="KW-0396">Initiation factor</keyword>
<keyword evidence="5" id="KW-0648">Protein biosynthesis</keyword>
<evidence type="ECO:0000256" key="5">
    <source>
        <dbReference type="ARBA" id="ARBA00022917"/>
    </source>
</evidence>
<dbReference type="PANTHER" id="PTHR10233">
    <property type="entry name" value="TRANSLATION INITIATION FACTOR EIF-2B"/>
    <property type="match status" value="1"/>
</dbReference>
<evidence type="ECO:0000256" key="7">
    <source>
        <dbReference type="ARBA" id="ARBA00044356"/>
    </source>
</evidence>
<accession>A0ABC8K961</accession>
<dbReference type="InterPro" id="IPR042529">
    <property type="entry name" value="IF_2B-like_C"/>
</dbReference>
<dbReference type="SUPFAM" id="SSF100950">
    <property type="entry name" value="NagB/RpiA/CoA transferase-like"/>
    <property type="match status" value="1"/>
</dbReference>
<keyword evidence="11" id="KW-1185">Reference proteome</keyword>
<evidence type="ECO:0000256" key="4">
    <source>
        <dbReference type="ARBA" id="ARBA00022540"/>
    </source>
</evidence>
<organism evidence="10 11">
    <name type="scientific">Eruca vesicaria subsp. sativa</name>
    <name type="common">Garden rocket</name>
    <name type="synonym">Eruca sativa</name>
    <dbReference type="NCBI Taxonomy" id="29727"/>
    <lineage>
        <taxon>Eukaryota</taxon>
        <taxon>Viridiplantae</taxon>
        <taxon>Streptophyta</taxon>
        <taxon>Embryophyta</taxon>
        <taxon>Tracheophyta</taxon>
        <taxon>Spermatophyta</taxon>
        <taxon>Magnoliopsida</taxon>
        <taxon>eudicotyledons</taxon>
        <taxon>Gunneridae</taxon>
        <taxon>Pentapetalae</taxon>
        <taxon>rosids</taxon>
        <taxon>malvids</taxon>
        <taxon>Brassicales</taxon>
        <taxon>Brassicaceae</taxon>
        <taxon>Brassiceae</taxon>
        <taxon>Eruca</taxon>
    </lineage>
</organism>
<comment type="subcellular location">
    <subcellularLocation>
        <location evidence="1">Cytoplasm</location>
        <location evidence="1">Cytosol</location>
    </subcellularLocation>
</comment>
<reference evidence="10 11" key="1">
    <citation type="submission" date="2022-03" db="EMBL/GenBank/DDBJ databases">
        <authorList>
            <person name="Macdonald S."/>
            <person name="Ahmed S."/>
            <person name="Newling K."/>
        </authorList>
    </citation>
    <scope>NUCLEOTIDE SEQUENCE [LARGE SCALE GENOMIC DNA]</scope>
</reference>
<protein>
    <recommendedName>
        <fullName evidence="6">Translation initiation factor eIF2B subunit delta</fullName>
    </recommendedName>
    <alternativeName>
        <fullName evidence="7">eIF2B GDP-GTP exchange factor subunit delta</fullName>
    </alternativeName>
</protein>
<comment type="subunit">
    <text evidence="8">Component of the translation initiation factor 2B (eIF2B) complex which is a heterodecamer of two sets of five different subunits: alpha, beta, gamma, delta and epsilon. Subunits alpha, beta and delta comprise a regulatory subcomplex and subunits epsilon and gamma comprise a catalytic subcomplex. Within the complex, the hexameric regulatory complex resides at the center, with the two heterodimeric catalytic subcomplexes bound on opposite sides.</text>
</comment>
<dbReference type="InterPro" id="IPR000649">
    <property type="entry name" value="IF-2B-related"/>
</dbReference>
<sequence>MPECRPLSVSMGSAIHFVKNRIANLPITLTESEAKAALQSDIKRFISEKIVAPDKAIVRHAVTKIRDGDVLLTYGSPTAVEMVLLQAHELRKKFRVLVVDSRPKLEGYDATLSDYISMIITDYGMVPPTSVPVIVREYQKEHLLV</sequence>
<keyword evidence="3" id="KW-0963">Cytoplasm</keyword>
<evidence type="ECO:0000313" key="11">
    <source>
        <dbReference type="Proteomes" id="UP001642260"/>
    </source>
</evidence>
<gene>
    <name evidence="10" type="ORF">ERUC_LOCUS20740</name>
</gene>
<dbReference type="Gene3D" id="3.40.50.10470">
    <property type="entry name" value="Translation initiation factor eif-2b, domain 2"/>
    <property type="match status" value="1"/>
</dbReference>
<evidence type="ECO:0000256" key="1">
    <source>
        <dbReference type="ARBA" id="ARBA00004514"/>
    </source>
</evidence>
<comment type="caution">
    <text evidence="10">The sequence shown here is derived from an EMBL/GenBank/DDBJ whole genome shotgun (WGS) entry which is preliminary data.</text>
</comment>
<evidence type="ECO:0000256" key="2">
    <source>
        <dbReference type="ARBA" id="ARBA00007251"/>
    </source>
</evidence>
<dbReference type="GO" id="GO:0003743">
    <property type="term" value="F:translation initiation factor activity"/>
    <property type="evidence" value="ECO:0007669"/>
    <property type="project" value="UniProtKB-KW"/>
</dbReference>
<dbReference type="GO" id="GO:0005829">
    <property type="term" value="C:cytosol"/>
    <property type="evidence" value="ECO:0007669"/>
    <property type="project" value="UniProtKB-SubCell"/>
</dbReference>
<comment type="similarity">
    <text evidence="2 9">Belongs to the eIF-2B alpha/beta/delta subunits family.</text>
</comment>
<dbReference type="AlphaFoldDB" id="A0ABC8K961"/>
<dbReference type="InterPro" id="IPR037171">
    <property type="entry name" value="NagB/RpiA_transferase-like"/>
</dbReference>
<evidence type="ECO:0000256" key="8">
    <source>
        <dbReference type="ARBA" id="ARBA00046432"/>
    </source>
</evidence>
<evidence type="ECO:0000313" key="10">
    <source>
        <dbReference type="EMBL" id="CAH8354985.1"/>
    </source>
</evidence>
<evidence type="ECO:0000256" key="9">
    <source>
        <dbReference type="RuleBase" id="RU003814"/>
    </source>
</evidence>
<dbReference type="EMBL" id="CAKOAT010201599">
    <property type="protein sequence ID" value="CAH8354985.1"/>
    <property type="molecule type" value="Genomic_DNA"/>
</dbReference>
<evidence type="ECO:0000256" key="3">
    <source>
        <dbReference type="ARBA" id="ARBA00022490"/>
    </source>
</evidence>
<proteinExistence type="inferred from homology"/>